<dbReference type="PANTHER" id="PTHR31213:SF157">
    <property type="entry name" value="MAJOR ALLERGEN MAL D 1-LIKE"/>
    <property type="match status" value="1"/>
</dbReference>
<dbReference type="InterPro" id="IPR024949">
    <property type="entry name" value="Bet_v_I_allergen"/>
</dbReference>
<dbReference type="GO" id="GO:0004864">
    <property type="term" value="F:protein phosphatase inhibitor activity"/>
    <property type="evidence" value="ECO:0007669"/>
    <property type="project" value="InterPro"/>
</dbReference>
<evidence type="ECO:0000259" key="3">
    <source>
        <dbReference type="Pfam" id="PF00407"/>
    </source>
</evidence>
<reference evidence="4 5" key="1">
    <citation type="journal article" date="2014" name="Nature">
        <title>The genome of the recently domesticated crop plant sugar beet (Beta vulgaris).</title>
        <authorList>
            <person name="Dohm J.C."/>
            <person name="Minoche A.E."/>
            <person name="Holtgrawe D."/>
            <person name="Capella-Gutierrez S."/>
            <person name="Zakrzewski F."/>
            <person name="Tafer H."/>
            <person name="Rupp O."/>
            <person name="Sorensen T.R."/>
            <person name="Stracke R."/>
            <person name="Reinhardt R."/>
            <person name="Goesmann A."/>
            <person name="Kraft T."/>
            <person name="Schulz B."/>
            <person name="Stadler P.F."/>
            <person name="Schmidt T."/>
            <person name="Gabaldon T."/>
            <person name="Lehrach H."/>
            <person name="Weisshaar B."/>
            <person name="Himmelbauer H."/>
        </authorList>
    </citation>
    <scope>NUCLEOTIDE SEQUENCE [LARGE SCALE GENOMIC DNA]</scope>
    <source>
        <tissue evidence="4">Taproot</tissue>
    </source>
</reference>
<evidence type="ECO:0000313" key="5">
    <source>
        <dbReference type="Proteomes" id="UP000035740"/>
    </source>
</evidence>
<dbReference type="OMA" id="FILDSHN"/>
<gene>
    <name evidence="4" type="ORF">BVRB_3g055560</name>
</gene>
<proteinExistence type="inferred from homology"/>
<name>A0A0J8CV78_BETVV</name>
<protein>
    <recommendedName>
        <fullName evidence="3">Bet v I/Major latex protein domain-containing protein</fullName>
    </recommendedName>
</protein>
<dbReference type="Pfam" id="PF00407">
    <property type="entry name" value="Bet_v_1"/>
    <property type="match status" value="1"/>
</dbReference>
<dbReference type="EMBL" id="KQ090058">
    <property type="protein sequence ID" value="KMT15868.1"/>
    <property type="molecule type" value="Genomic_DNA"/>
</dbReference>
<dbReference type="GO" id="GO:0005634">
    <property type="term" value="C:nucleus"/>
    <property type="evidence" value="ECO:0007669"/>
    <property type="project" value="TreeGrafter"/>
</dbReference>
<dbReference type="PRINTS" id="PR00634">
    <property type="entry name" value="BETALLERGEN"/>
</dbReference>
<dbReference type="GO" id="GO:0005737">
    <property type="term" value="C:cytoplasm"/>
    <property type="evidence" value="ECO:0007669"/>
    <property type="project" value="TreeGrafter"/>
</dbReference>
<dbReference type="InterPro" id="IPR023393">
    <property type="entry name" value="START-like_dom_sf"/>
</dbReference>
<dbReference type="GO" id="GO:0010427">
    <property type="term" value="F:abscisic acid binding"/>
    <property type="evidence" value="ECO:0007669"/>
    <property type="project" value="InterPro"/>
</dbReference>
<keyword evidence="2" id="KW-0611">Plant defense</keyword>
<dbReference type="Gene3D" id="3.30.530.20">
    <property type="match status" value="1"/>
</dbReference>
<dbReference type="CDD" id="cd07816">
    <property type="entry name" value="Bet_v1-like"/>
    <property type="match status" value="1"/>
</dbReference>
<organism evidence="4 5">
    <name type="scientific">Beta vulgaris subsp. vulgaris</name>
    <name type="common">Beet</name>
    <dbReference type="NCBI Taxonomy" id="3555"/>
    <lineage>
        <taxon>Eukaryota</taxon>
        <taxon>Viridiplantae</taxon>
        <taxon>Streptophyta</taxon>
        <taxon>Embryophyta</taxon>
        <taxon>Tracheophyta</taxon>
        <taxon>Spermatophyta</taxon>
        <taxon>Magnoliopsida</taxon>
        <taxon>eudicotyledons</taxon>
        <taxon>Gunneridae</taxon>
        <taxon>Pentapetalae</taxon>
        <taxon>Caryophyllales</taxon>
        <taxon>Chenopodiaceae</taxon>
        <taxon>Betoideae</taxon>
        <taxon>Beta</taxon>
    </lineage>
</organism>
<dbReference type="InterPro" id="IPR000916">
    <property type="entry name" value="Bet_v_I/MLP"/>
</dbReference>
<evidence type="ECO:0000256" key="1">
    <source>
        <dbReference type="ARBA" id="ARBA00009744"/>
    </source>
</evidence>
<evidence type="ECO:0000313" key="4">
    <source>
        <dbReference type="EMBL" id="KMT15868.1"/>
    </source>
</evidence>
<dbReference type="GO" id="GO:0009738">
    <property type="term" value="P:abscisic acid-activated signaling pathway"/>
    <property type="evidence" value="ECO:0007669"/>
    <property type="project" value="InterPro"/>
</dbReference>
<accession>A0A0J8CV78</accession>
<comment type="similarity">
    <text evidence="1 2">Belongs to the BetVI family.</text>
</comment>
<keyword evidence="2" id="KW-0568">Pathogenesis-related protein</keyword>
<dbReference type="GO" id="GO:0006952">
    <property type="term" value="P:defense response"/>
    <property type="evidence" value="ECO:0007669"/>
    <property type="project" value="UniProtKB-KW"/>
</dbReference>
<feature type="domain" description="Bet v I/Major latex protein" evidence="3">
    <location>
        <begin position="12"/>
        <end position="154"/>
    </location>
</feature>
<dbReference type="Proteomes" id="UP000035740">
    <property type="component" value="Chromosome 3"/>
</dbReference>
<dbReference type="GO" id="GO:0038023">
    <property type="term" value="F:signaling receptor activity"/>
    <property type="evidence" value="ECO:0007669"/>
    <property type="project" value="InterPro"/>
</dbReference>
<dbReference type="PROSITE" id="PS00451">
    <property type="entry name" value="PATHOGENESIS_BETVI"/>
    <property type="match status" value="1"/>
</dbReference>
<dbReference type="AlphaFoldDB" id="A0A0J8CV78"/>
<sequence>MGVYTFTIIDETSSAAPARLFKALCIDNHNLFPKVVPHIIKSIDVEGDIYAVGSIKQFNFAEGSPYKYVKGRLDMLDVDNHHVKYTNFEGDVLNNLLECVVYESKIESSGSGSHYKMVGHFHTKGDAVVTEEDVKGGLLSMQMTYKAVDEYLSNNPQYA</sequence>
<evidence type="ECO:0000256" key="2">
    <source>
        <dbReference type="RuleBase" id="RU000409"/>
    </source>
</evidence>
<keyword evidence="5" id="KW-1185">Reference proteome</keyword>
<dbReference type="OrthoDB" id="1880172at2759"/>
<dbReference type="PANTHER" id="PTHR31213">
    <property type="entry name" value="OS08G0374000 PROTEIN-RELATED"/>
    <property type="match status" value="1"/>
</dbReference>
<dbReference type="SUPFAM" id="SSF55961">
    <property type="entry name" value="Bet v1-like"/>
    <property type="match status" value="1"/>
</dbReference>
<dbReference type="Gramene" id="KMT15868">
    <property type="protein sequence ID" value="KMT15868"/>
    <property type="gene ID" value="BVRB_3g055560"/>
</dbReference>
<dbReference type="FunFam" id="3.30.530.20:FF:000007">
    <property type="entry name" value="Major pollen allergen Bet v 1-A"/>
    <property type="match status" value="1"/>
</dbReference>
<dbReference type="eggNOG" id="ENOG502RXTQ">
    <property type="taxonomic scope" value="Eukaryota"/>
</dbReference>
<dbReference type="InterPro" id="IPR050279">
    <property type="entry name" value="Plant_def-hormone_signal"/>
</dbReference>